<comment type="subcellular location">
    <subcellularLocation>
        <location evidence="1 8">Cell outer membrane</location>
        <topology evidence="1 8">Multi-pass membrane protein</topology>
    </subcellularLocation>
</comment>
<comment type="similarity">
    <text evidence="8 9">Belongs to the TonB-dependent receptor family.</text>
</comment>
<dbReference type="AlphaFoldDB" id="A0A444VMK5"/>
<feature type="signal peptide" evidence="10">
    <location>
        <begin position="1"/>
        <end position="23"/>
    </location>
</feature>
<dbReference type="SUPFAM" id="SSF49464">
    <property type="entry name" value="Carboxypeptidase regulatory domain-like"/>
    <property type="match status" value="1"/>
</dbReference>
<accession>A0A444VMK5</accession>
<keyword evidence="7 8" id="KW-0998">Cell outer membrane</keyword>
<sequence length="1046" mass="112491">MKITLLKSFLMLGAFLCFGLAKAQTVSGTVSDATGPLPGASVLVKGTTNGTQTDFDGNYTLDGIEDSSVLVFSYIGYKTVEVGVNGRSTVNVTLEEDAQALDEVVIIGYGQTTIKDATGAVAAVTSEDFNGGIISSPEQLIQGKTAGVQITQASGEPGAGIALRIRGTTSVRSNNNPLFVVDGIPLTSDTAPESGNIGFGTSGSKNPLAFLNPSDIESMSILKDASATAIYGSRGANGVVIITTKSGKGSQGGVFEFNSTLSISNPANDLPLLGREAFLDAVEQFGGDRVAQDAGYSTNWQDVVTRRAVSQNQNITYSNNYGKGNIRATFGYGKQFGIVQNSSMERITGRVNWGHRFLDDKLRLNLQGTMSRVNDESPALSGSAGFRGDLLGAAYSANPTWPSNPEYNSGGQLNPRVLTDYIQSLSNTNRALINFSAEYDFTPELTGKINLGYDKSEATRNAVASSLGRNLDRGTFGNGRGAINNLDIENRLIEATLNYKKEFENSNLDAIVGFSFQDFANSGRNARGFGFATTDLNEMSDHLNKTVNVIEQNIDGRYQQYGYAPNTNGVFVNRLVPDIVTDNLGTVTGTRVNSLFVDTFDTTDELQSFFARVNYTIADKYLFTATVRADGSSRFGGNNQYGYFPSAAFAWKLNEEDFIGDSVSTLKLRLSFGITGNQDGLGHANYIFRSRYAVPDQVISDGGDINIPGTETVAFPNDDLKWEETVQYGVGIDFGFGNDRLNGSVDFYRKDTQDVLLRVNSAQPAPQQFFFGNFDSSIINQGVEFSINYDLVQSADFNWSAGLNVAYNDNQIKKLRNPLGGQVIIPSGQIRGQGLSNAFSQRLEEGQPLFAFFLRQFEGYDGDGQPIFTGGIDNQVYVGETALPDITGGFSTNLSYKNWDLSAYLSGQFGAAVYNNTANAFFTAGAIQNARNVTPDVPASNESGLAEASVSTRFLESADFVRLQNLTLGYNVPLSGDNVLKSLRLSVTGQNLFLITDYSGLDPEVSVTPGNSNGSTDLLNGIPIAGIDYTAFPRPRTFTIGLNATF</sequence>
<dbReference type="InterPro" id="IPR039426">
    <property type="entry name" value="TonB-dep_rcpt-like"/>
</dbReference>
<evidence type="ECO:0000256" key="5">
    <source>
        <dbReference type="ARBA" id="ARBA00023077"/>
    </source>
</evidence>
<dbReference type="InterPro" id="IPR023996">
    <property type="entry name" value="TonB-dep_OMP_SusC/RagA"/>
</dbReference>
<keyword evidence="13" id="KW-0675">Receptor</keyword>
<dbReference type="SUPFAM" id="SSF56935">
    <property type="entry name" value="Porins"/>
    <property type="match status" value="1"/>
</dbReference>
<evidence type="ECO:0000313" key="14">
    <source>
        <dbReference type="Proteomes" id="UP000290261"/>
    </source>
</evidence>
<evidence type="ECO:0000256" key="9">
    <source>
        <dbReference type="RuleBase" id="RU003357"/>
    </source>
</evidence>
<dbReference type="Pfam" id="PF13715">
    <property type="entry name" value="CarbopepD_reg_2"/>
    <property type="match status" value="1"/>
</dbReference>
<evidence type="ECO:0000259" key="12">
    <source>
        <dbReference type="Pfam" id="PF07715"/>
    </source>
</evidence>
<dbReference type="PROSITE" id="PS52016">
    <property type="entry name" value="TONB_DEPENDENT_REC_3"/>
    <property type="match status" value="1"/>
</dbReference>
<dbReference type="Proteomes" id="UP000290261">
    <property type="component" value="Unassembled WGS sequence"/>
</dbReference>
<keyword evidence="2 8" id="KW-0813">Transport</keyword>
<dbReference type="InterPro" id="IPR012910">
    <property type="entry name" value="Plug_dom"/>
</dbReference>
<dbReference type="Gene3D" id="2.170.130.10">
    <property type="entry name" value="TonB-dependent receptor, plug domain"/>
    <property type="match status" value="1"/>
</dbReference>
<keyword evidence="4 8" id="KW-0812">Transmembrane</keyword>
<dbReference type="Gene3D" id="2.60.40.1120">
    <property type="entry name" value="Carboxypeptidase-like, regulatory domain"/>
    <property type="match status" value="1"/>
</dbReference>
<reference evidence="13 14" key="1">
    <citation type="submission" date="2014-04" db="EMBL/GenBank/DDBJ databases">
        <title>Whole genome of Muricauda olearia.</title>
        <authorList>
            <person name="Zhang X.-H."/>
            <person name="Tang K."/>
        </authorList>
    </citation>
    <scope>NUCLEOTIDE SEQUENCE [LARGE SCALE GENOMIC DNA]</scope>
    <source>
        <strain evidence="13 14">Th120</strain>
    </source>
</reference>
<organism evidence="13 14">
    <name type="scientific">Flagellimonas olearia</name>
    <dbReference type="NCBI Taxonomy" id="552546"/>
    <lineage>
        <taxon>Bacteria</taxon>
        <taxon>Pseudomonadati</taxon>
        <taxon>Bacteroidota</taxon>
        <taxon>Flavobacteriia</taxon>
        <taxon>Flavobacteriales</taxon>
        <taxon>Flavobacteriaceae</taxon>
        <taxon>Flagellimonas</taxon>
    </lineage>
</organism>
<evidence type="ECO:0000256" key="10">
    <source>
        <dbReference type="SAM" id="SignalP"/>
    </source>
</evidence>
<evidence type="ECO:0000313" key="13">
    <source>
        <dbReference type="EMBL" id="RYC52006.1"/>
    </source>
</evidence>
<evidence type="ECO:0000256" key="8">
    <source>
        <dbReference type="PROSITE-ProRule" id="PRU01360"/>
    </source>
</evidence>
<keyword evidence="10" id="KW-0732">Signal</keyword>
<evidence type="ECO:0000256" key="1">
    <source>
        <dbReference type="ARBA" id="ARBA00004571"/>
    </source>
</evidence>
<evidence type="ECO:0000256" key="7">
    <source>
        <dbReference type="ARBA" id="ARBA00023237"/>
    </source>
</evidence>
<dbReference type="Gene3D" id="2.40.170.20">
    <property type="entry name" value="TonB-dependent receptor, beta-barrel domain"/>
    <property type="match status" value="1"/>
</dbReference>
<dbReference type="Pfam" id="PF00593">
    <property type="entry name" value="TonB_dep_Rec_b-barrel"/>
    <property type="match status" value="1"/>
</dbReference>
<feature type="domain" description="TonB-dependent receptor-like beta-barrel" evidence="11">
    <location>
        <begin position="465"/>
        <end position="992"/>
    </location>
</feature>
<dbReference type="GO" id="GO:0009279">
    <property type="term" value="C:cell outer membrane"/>
    <property type="evidence" value="ECO:0007669"/>
    <property type="project" value="UniProtKB-SubCell"/>
</dbReference>
<keyword evidence="6 8" id="KW-0472">Membrane</keyword>
<feature type="domain" description="TonB-dependent receptor plug" evidence="12">
    <location>
        <begin position="114"/>
        <end position="239"/>
    </location>
</feature>
<gene>
    <name evidence="13" type="ORF">DN53_08975</name>
</gene>
<dbReference type="FunFam" id="2.170.130.10:FF:000008">
    <property type="entry name" value="SusC/RagA family TonB-linked outer membrane protein"/>
    <property type="match status" value="1"/>
</dbReference>
<keyword evidence="3 8" id="KW-1134">Transmembrane beta strand</keyword>
<evidence type="ECO:0000256" key="2">
    <source>
        <dbReference type="ARBA" id="ARBA00022448"/>
    </source>
</evidence>
<evidence type="ECO:0000256" key="6">
    <source>
        <dbReference type="ARBA" id="ARBA00023136"/>
    </source>
</evidence>
<feature type="chain" id="PRO_5019520187" evidence="10">
    <location>
        <begin position="24"/>
        <end position="1046"/>
    </location>
</feature>
<name>A0A444VMK5_9FLAO</name>
<evidence type="ECO:0000256" key="4">
    <source>
        <dbReference type="ARBA" id="ARBA00022692"/>
    </source>
</evidence>
<comment type="caution">
    <text evidence="13">The sequence shown here is derived from an EMBL/GenBank/DDBJ whole genome shotgun (WGS) entry which is preliminary data.</text>
</comment>
<dbReference type="EMBL" id="JJMP01000003">
    <property type="protein sequence ID" value="RYC52006.1"/>
    <property type="molecule type" value="Genomic_DNA"/>
</dbReference>
<dbReference type="InterPro" id="IPR036942">
    <property type="entry name" value="Beta-barrel_TonB_sf"/>
</dbReference>
<dbReference type="InterPro" id="IPR000531">
    <property type="entry name" value="Beta-barrel_TonB"/>
</dbReference>
<dbReference type="InterPro" id="IPR037066">
    <property type="entry name" value="Plug_dom_sf"/>
</dbReference>
<keyword evidence="5 9" id="KW-0798">TonB box</keyword>
<dbReference type="InterPro" id="IPR023997">
    <property type="entry name" value="TonB-dep_OMP_SusC/RagA_CS"/>
</dbReference>
<dbReference type="NCBIfam" id="TIGR04057">
    <property type="entry name" value="SusC_RagA_signa"/>
    <property type="match status" value="1"/>
</dbReference>
<dbReference type="RefSeq" id="WP_129653556.1">
    <property type="nucleotide sequence ID" value="NZ_ML142908.1"/>
</dbReference>
<dbReference type="InterPro" id="IPR008969">
    <property type="entry name" value="CarboxyPept-like_regulatory"/>
</dbReference>
<proteinExistence type="inferred from homology"/>
<evidence type="ECO:0000259" key="11">
    <source>
        <dbReference type="Pfam" id="PF00593"/>
    </source>
</evidence>
<dbReference type="Pfam" id="PF07715">
    <property type="entry name" value="Plug"/>
    <property type="match status" value="1"/>
</dbReference>
<keyword evidence="14" id="KW-1185">Reference proteome</keyword>
<dbReference type="NCBIfam" id="TIGR04056">
    <property type="entry name" value="OMP_RagA_SusC"/>
    <property type="match status" value="1"/>
</dbReference>
<evidence type="ECO:0000256" key="3">
    <source>
        <dbReference type="ARBA" id="ARBA00022452"/>
    </source>
</evidence>
<protein>
    <submittedName>
        <fullName evidence="13">TonB-dependent receptor</fullName>
    </submittedName>
</protein>